<name>A0A1M7S1W5_9ACTN</name>
<dbReference type="Proteomes" id="UP000184428">
    <property type="component" value="Unassembled WGS sequence"/>
</dbReference>
<reference evidence="1 2" key="1">
    <citation type="submission" date="2016-12" db="EMBL/GenBank/DDBJ databases">
        <authorList>
            <person name="Song W.-J."/>
            <person name="Kurnit D.M."/>
        </authorList>
    </citation>
    <scope>NUCLEOTIDE SEQUENCE [LARGE SCALE GENOMIC DNA]</scope>
    <source>
        <strain evidence="1 2">DSM 43162</strain>
    </source>
</reference>
<dbReference type="EMBL" id="FRDM01000001">
    <property type="protein sequence ID" value="SHN52365.1"/>
    <property type="molecule type" value="Genomic_DNA"/>
</dbReference>
<evidence type="ECO:0000313" key="1">
    <source>
        <dbReference type="EMBL" id="SHN52365.1"/>
    </source>
</evidence>
<gene>
    <name evidence="1" type="ORF">SAMN05660350_00375</name>
</gene>
<proteinExistence type="predicted"/>
<dbReference type="AlphaFoldDB" id="A0A1M7S1W5"/>
<accession>A0A1M7S1W5</accession>
<protein>
    <submittedName>
        <fullName evidence="1">Uncharacterized protein</fullName>
    </submittedName>
</protein>
<evidence type="ECO:0000313" key="2">
    <source>
        <dbReference type="Proteomes" id="UP000184428"/>
    </source>
</evidence>
<dbReference type="OrthoDB" id="5187577at2"/>
<dbReference type="RefSeq" id="WP_072912168.1">
    <property type="nucleotide sequence ID" value="NZ_FRDM01000001.1"/>
</dbReference>
<sequence length="170" mass="18280">MLVLGKAGTAGTEKRVLPVLRDDVVVATLRASNWKEAATAVVEDREWVLAKAKRELTGRWAADPEGTARLRARQTSFWRGTWAVDLEGTPVQAEVVSRWKGGHRYLVGDRVVAESGTTGGWSPRPTLTADESLPLHHQVFLLWLALVMNRRDEAATTAAIAGGAAAAGGS</sequence>
<organism evidence="1 2">
    <name type="scientific">Geodermatophilus obscurus</name>
    <dbReference type="NCBI Taxonomy" id="1861"/>
    <lineage>
        <taxon>Bacteria</taxon>
        <taxon>Bacillati</taxon>
        <taxon>Actinomycetota</taxon>
        <taxon>Actinomycetes</taxon>
        <taxon>Geodermatophilales</taxon>
        <taxon>Geodermatophilaceae</taxon>
        <taxon>Geodermatophilus</taxon>
    </lineage>
</organism>